<protein>
    <recommendedName>
        <fullName evidence="1">DUF4384 domain-containing protein</fullName>
    </recommendedName>
</protein>
<reference evidence="2" key="1">
    <citation type="submission" date="2022-12" db="EMBL/GenBank/DDBJ databases">
        <title>Reference genome sequencing for broad-spectrum identification of bacterial and archaeal isolates by mass spectrometry.</title>
        <authorList>
            <person name="Sekiguchi Y."/>
            <person name="Tourlousse D.M."/>
        </authorList>
    </citation>
    <scope>NUCLEOTIDE SEQUENCE</scope>
    <source>
        <strain evidence="2">ASRB1</strain>
    </source>
</reference>
<evidence type="ECO:0000313" key="2">
    <source>
        <dbReference type="EMBL" id="GLI33211.1"/>
    </source>
</evidence>
<dbReference type="EMBL" id="BSDR01000001">
    <property type="protein sequence ID" value="GLI33211.1"/>
    <property type="molecule type" value="Genomic_DNA"/>
</dbReference>
<dbReference type="AlphaFoldDB" id="A0A9W6CWM0"/>
<gene>
    <name evidence="2" type="ORF">DAMNIGENAA_06440</name>
</gene>
<keyword evidence="3" id="KW-1185">Reference proteome</keyword>
<evidence type="ECO:0000313" key="3">
    <source>
        <dbReference type="Proteomes" id="UP001144372"/>
    </source>
</evidence>
<proteinExistence type="predicted"/>
<comment type="caution">
    <text evidence="2">The sequence shown here is derived from an EMBL/GenBank/DDBJ whole genome shotgun (WGS) entry which is preliminary data.</text>
</comment>
<dbReference type="RefSeq" id="WP_281792228.1">
    <property type="nucleotide sequence ID" value="NZ_BSDR01000001.1"/>
</dbReference>
<accession>A0A9W6CWM0</accession>
<dbReference type="InterPro" id="IPR025493">
    <property type="entry name" value="DUF4384"/>
</dbReference>
<name>A0A9W6CWM0_9BACT</name>
<organism evidence="2 3">
    <name type="scientific">Desulforhabdus amnigena</name>
    <dbReference type="NCBI Taxonomy" id="40218"/>
    <lineage>
        <taxon>Bacteria</taxon>
        <taxon>Pseudomonadati</taxon>
        <taxon>Thermodesulfobacteriota</taxon>
        <taxon>Syntrophobacteria</taxon>
        <taxon>Syntrophobacterales</taxon>
        <taxon>Syntrophobacteraceae</taxon>
        <taxon>Desulforhabdus</taxon>
    </lineage>
</organism>
<feature type="domain" description="DUF4384" evidence="1">
    <location>
        <begin position="72"/>
        <end position="149"/>
    </location>
</feature>
<evidence type="ECO:0000259" key="1">
    <source>
        <dbReference type="Pfam" id="PF14326"/>
    </source>
</evidence>
<dbReference type="Pfam" id="PF14326">
    <property type="entry name" value="DUF4384"/>
    <property type="match status" value="1"/>
</dbReference>
<dbReference type="Proteomes" id="UP001144372">
    <property type="component" value="Unassembled WGS sequence"/>
</dbReference>
<sequence length="240" mass="27023">MFSLSGKLKQMKWMTCGLTLLILGLMFCLEGGIASASGVQAGEVIGFRWAFGALLGNNNERKLERVAEEATLKTGDQFKMMVELEKPCFVYVIYYNSKDGVKMLFPYDINQFQTDYQVAKKYYIPQGDAWFELDQHVGRETFHLLASAQRLTAMEELFNEYETADAAKRSELIKRILYEIQSIKNINRELAAPAERPVPIGGAIRGMEKIQGNNLPDVASIAEDIACTGSIARTYNIEHQ</sequence>